<dbReference type="CDD" id="cd04194">
    <property type="entry name" value="GT8_A4GalT_like"/>
    <property type="match status" value="1"/>
</dbReference>
<evidence type="ECO:0000313" key="4">
    <source>
        <dbReference type="EMBL" id="QGT50862.1"/>
    </source>
</evidence>
<reference evidence="4" key="1">
    <citation type="journal article" date="2020" name="J. ISSAAS">
        <title>Lactobacilli and other gastrointestinal microbiota of Peromyscus leucopus, reservoir host for agents of Lyme disease and other zoonoses in North America.</title>
        <authorList>
            <person name="Milovic A."/>
            <person name="Bassam K."/>
            <person name="Shao H."/>
            <person name="Chatzistamou I."/>
            <person name="Tufts D.M."/>
            <person name="Diuk-Wasser M."/>
            <person name="Barbour A.G."/>
        </authorList>
    </citation>
    <scope>NUCLEOTIDE SEQUENCE</scope>
    <source>
        <strain evidence="4">LL30</strain>
    </source>
</reference>
<evidence type="ECO:0000256" key="3">
    <source>
        <dbReference type="ARBA" id="ARBA00022723"/>
    </source>
</evidence>
<evidence type="ECO:0000256" key="1">
    <source>
        <dbReference type="ARBA" id="ARBA00022676"/>
    </source>
</evidence>
<dbReference type="AlphaFoldDB" id="A0A650EN66"/>
<evidence type="ECO:0000256" key="2">
    <source>
        <dbReference type="ARBA" id="ARBA00022679"/>
    </source>
</evidence>
<accession>A0A650EN66</accession>
<keyword evidence="3" id="KW-0479">Metal-binding</keyword>
<dbReference type="EMBL" id="MN577572">
    <property type="protein sequence ID" value="QGT50862.1"/>
    <property type="molecule type" value="Genomic_DNA"/>
</dbReference>
<dbReference type="GO" id="GO:0016757">
    <property type="term" value="F:glycosyltransferase activity"/>
    <property type="evidence" value="ECO:0007669"/>
    <property type="project" value="UniProtKB-KW"/>
</dbReference>
<keyword evidence="2 4" id="KW-0808">Transferase</keyword>
<dbReference type="SUPFAM" id="SSF53448">
    <property type="entry name" value="Nucleotide-diphospho-sugar transferases"/>
    <property type="match status" value="1"/>
</dbReference>
<organism evidence="4">
    <name type="scientific">uncultured Elusimicrobia bacterium</name>
    <dbReference type="NCBI Taxonomy" id="699876"/>
    <lineage>
        <taxon>Bacteria</taxon>
        <taxon>Pseudomonadati</taxon>
        <taxon>Elusimicrobiota</taxon>
        <taxon>Elusimicrobia</taxon>
        <taxon>environmental samples</taxon>
    </lineage>
</organism>
<sequence length="311" mass="36209">MKIDLLFACDENYAPYAGVVLRSVWKNRNLGESFRVWFISDGISEQTRVWLKNTFVQMEISFLTLPSSFMADAPIHNKHLSRAAYARLAMGSVLPKSVTRVIYMDCDVLVRHSLADLWSLDLQDKTLAGVEDWGIFLWRKQGLFVFPAGEHYVSSGLLLVNVDRWRELDCEKRCLAWLSKHADEIRFEDQDVLNGALMGEIALLPARWDVVLHLSKHELAAKGAPAEWAEALDNPYIIHFASFNKPWREECSLSYAAAFQAYMKELGLPLKRMAWRVKWGKVLMYWKTHPVFFIKPKFWKTWRTKRWGVFF</sequence>
<proteinExistence type="predicted"/>
<dbReference type="GO" id="GO:0046872">
    <property type="term" value="F:metal ion binding"/>
    <property type="evidence" value="ECO:0007669"/>
    <property type="project" value="UniProtKB-KW"/>
</dbReference>
<dbReference type="Gene3D" id="3.90.550.10">
    <property type="entry name" value="Spore Coat Polysaccharide Biosynthesis Protein SpsA, Chain A"/>
    <property type="match status" value="1"/>
</dbReference>
<dbReference type="Pfam" id="PF01501">
    <property type="entry name" value="Glyco_transf_8"/>
    <property type="match status" value="1"/>
</dbReference>
<dbReference type="PANTHER" id="PTHR13778">
    <property type="entry name" value="GLYCOSYLTRANSFERASE 8 DOMAIN-CONTAINING PROTEIN"/>
    <property type="match status" value="1"/>
</dbReference>
<dbReference type="InterPro" id="IPR050748">
    <property type="entry name" value="Glycosyltrans_8_dom-fam"/>
</dbReference>
<dbReference type="InterPro" id="IPR029044">
    <property type="entry name" value="Nucleotide-diphossugar_trans"/>
</dbReference>
<name>A0A650EN66_9BACT</name>
<dbReference type="InterPro" id="IPR002495">
    <property type="entry name" value="Glyco_trans_8"/>
</dbReference>
<gene>
    <name evidence="4" type="ORF">Elusimicrob2101_1250</name>
</gene>
<dbReference type="PANTHER" id="PTHR13778:SF47">
    <property type="entry name" value="LIPOPOLYSACCHARIDE 1,3-GALACTOSYLTRANSFERASE"/>
    <property type="match status" value="1"/>
</dbReference>
<dbReference type="EC" id="2.4.1.-" evidence="4"/>
<protein>
    <submittedName>
        <fullName evidence="4">Universal stress protein A</fullName>
        <ecNumber evidence="4">2.4.1.-</ecNumber>
    </submittedName>
</protein>
<keyword evidence="1 4" id="KW-0328">Glycosyltransferase</keyword>